<dbReference type="CDD" id="cd17323">
    <property type="entry name" value="MFS_Tpo1_MDR_like"/>
    <property type="match status" value="1"/>
</dbReference>
<evidence type="ECO:0000256" key="4">
    <source>
        <dbReference type="ARBA" id="ARBA00022692"/>
    </source>
</evidence>
<keyword evidence="12" id="KW-1185">Reference proteome</keyword>
<dbReference type="Proteomes" id="UP001309876">
    <property type="component" value="Unassembled WGS sequence"/>
</dbReference>
<feature type="transmembrane region" description="Helical" evidence="9">
    <location>
        <begin position="365"/>
        <end position="384"/>
    </location>
</feature>
<dbReference type="InterPro" id="IPR011701">
    <property type="entry name" value="MFS"/>
</dbReference>
<dbReference type="PROSITE" id="PS50850">
    <property type="entry name" value="MFS"/>
    <property type="match status" value="1"/>
</dbReference>
<organism evidence="11 12">
    <name type="scientific">Lithohypha guttulata</name>
    <dbReference type="NCBI Taxonomy" id="1690604"/>
    <lineage>
        <taxon>Eukaryota</taxon>
        <taxon>Fungi</taxon>
        <taxon>Dikarya</taxon>
        <taxon>Ascomycota</taxon>
        <taxon>Pezizomycotina</taxon>
        <taxon>Eurotiomycetes</taxon>
        <taxon>Chaetothyriomycetidae</taxon>
        <taxon>Chaetothyriales</taxon>
        <taxon>Trichomeriaceae</taxon>
        <taxon>Lithohypha</taxon>
    </lineage>
</organism>
<feature type="transmembrane region" description="Helical" evidence="9">
    <location>
        <begin position="181"/>
        <end position="203"/>
    </location>
</feature>
<evidence type="ECO:0000256" key="6">
    <source>
        <dbReference type="ARBA" id="ARBA00023136"/>
    </source>
</evidence>
<dbReference type="EMBL" id="JAVRRJ010000001">
    <property type="protein sequence ID" value="KAK5090408.1"/>
    <property type="molecule type" value="Genomic_DNA"/>
</dbReference>
<feature type="transmembrane region" description="Helical" evidence="9">
    <location>
        <begin position="326"/>
        <end position="344"/>
    </location>
</feature>
<feature type="transmembrane region" description="Helical" evidence="9">
    <location>
        <begin position="460"/>
        <end position="481"/>
    </location>
</feature>
<evidence type="ECO:0000259" key="10">
    <source>
        <dbReference type="PROSITE" id="PS50850"/>
    </source>
</evidence>
<dbReference type="InterPro" id="IPR020846">
    <property type="entry name" value="MFS_dom"/>
</dbReference>
<feature type="transmembrane region" description="Helical" evidence="9">
    <location>
        <begin position="422"/>
        <end position="440"/>
    </location>
</feature>
<evidence type="ECO:0000256" key="1">
    <source>
        <dbReference type="ARBA" id="ARBA00004651"/>
    </source>
</evidence>
<evidence type="ECO:0000313" key="11">
    <source>
        <dbReference type="EMBL" id="KAK5090408.1"/>
    </source>
</evidence>
<feature type="region of interest" description="Disordered" evidence="8">
    <location>
        <begin position="491"/>
        <end position="562"/>
    </location>
</feature>
<feature type="transmembrane region" description="Helical" evidence="9">
    <location>
        <begin position="280"/>
        <end position="306"/>
    </location>
</feature>
<feature type="compositionally biased region" description="Low complexity" evidence="8">
    <location>
        <begin position="522"/>
        <end position="536"/>
    </location>
</feature>
<dbReference type="PANTHER" id="PTHR23502:SF186">
    <property type="entry name" value="MAJOR FACILITATOR SUPERFAMILY (MFS) PROFILE DOMAIN-CONTAINING PROTEIN"/>
    <property type="match status" value="1"/>
</dbReference>
<feature type="compositionally biased region" description="Basic and acidic residues" evidence="8">
    <location>
        <begin position="542"/>
        <end position="562"/>
    </location>
</feature>
<proteinExistence type="inferred from homology"/>
<feature type="compositionally biased region" description="Basic and acidic residues" evidence="8">
    <location>
        <begin position="509"/>
        <end position="520"/>
    </location>
</feature>
<evidence type="ECO:0000256" key="5">
    <source>
        <dbReference type="ARBA" id="ARBA00022989"/>
    </source>
</evidence>
<feature type="transmembrane region" description="Helical" evidence="9">
    <location>
        <begin position="148"/>
        <end position="169"/>
    </location>
</feature>
<sequence>MDTLERILSRPAAKPYRSRKITTDGDKPFLNDDGYVDFAPDDIENPKNWSKTRRWYISIVSISLVLNATFASSSPSGCLVGIAEEFGVSIIAAGLVITLFLLGYCFGPLFFAPLSEFYGRRWIFYITFVSYLSFNFLCAWAPNFGALLVGRFLTGTFASASLSNTPGVFADLFGVVERGNAMAVFSLITFAGPGTSPAISGFLQLTKDWRWSFYVLLWLGGATLVFLITIPETHAATVLTNKAKRIRRLKIPGYENVQSPIEAQGQTLVQIFKVTLTRPWIILFDPISFLIAIYISVTYTLLYMLFSIYPIVFRQMRGWNSGVSELPLIGTVLGAAIGAGGVFITSRKTARKIEAGEEITPEDRLPLAMIGGIGFAICMFWFGWTANFNSIHWIVPTLAGVFLAASIVLIFVSFLNYLTDTYLIYAASAIAANTVARSAAGASAPLFTNQMFRALGVGGGASLVGGVAVLLAVVPFVFYKYGAGIRKRSRFAPTPKKDEESQEADVDNEEKTSSGEDRASSRNRSASTSSTISDSSVTVQEGGREHESPRHFAEKGKLDDVV</sequence>
<protein>
    <recommendedName>
        <fullName evidence="10">Major facilitator superfamily (MFS) profile domain-containing protein</fullName>
    </recommendedName>
</protein>
<feature type="transmembrane region" description="Helical" evidence="9">
    <location>
        <begin position="86"/>
        <end position="110"/>
    </location>
</feature>
<dbReference type="PANTHER" id="PTHR23502">
    <property type="entry name" value="MAJOR FACILITATOR SUPERFAMILY"/>
    <property type="match status" value="1"/>
</dbReference>
<feature type="transmembrane region" description="Helical" evidence="9">
    <location>
        <begin position="390"/>
        <end position="415"/>
    </location>
</feature>
<keyword evidence="3" id="KW-1003">Cell membrane</keyword>
<keyword evidence="2" id="KW-0813">Transport</keyword>
<dbReference type="FunFam" id="1.20.1250.20:FF:000011">
    <property type="entry name" value="MFS multidrug transporter, putative"/>
    <property type="match status" value="1"/>
</dbReference>
<feature type="transmembrane region" description="Helical" evidence="9">
    <location>
        <begin position="215"/>
        <end position="240"/>
    </location>
</feature>
<name>A0AAN7YJI0_9EURO</name>
<feature type="transmembrane region" description="Helical" evidence="9">
    <location>
        <begin position="55"/>
        <end position="74"/>
    </location>
</feature>
<dbReference type="GO" id="GO:0022857">
    <property type="term" value="F:transmembrane transporter activity"/>
    <property type="evidence" value="ECO:0007669"/>
    <property type="project" value="InterPro"/>
</dbReference>
<dbReference type="Gene3D" id="1.20.1250.20">
    <property type="entry name" value="MFS general substrate transporter like domains"/>
    <property type="match status" value="1"/>
</dbReference>
<feature type="transmembrane region" description="Helical" evidence="9">
    <location>
        <begin position="122"/>
        <end position="142"/>
    </location>
</feature>
<dbReference type="Pfam" id="PF07690">
    <property type="entry name" value="MFS_1"/>
    <property type="match status" value="1"/>
</dbReference>
<evidence type="ECO:0000256" key="2">
    <source>
        <dbReference type="ARBA" id="ARBA00022448"/>
    </source>
</evidence>
<comment type="similarity">
    <text evidence="7">Belongs to the major facilitator superfamily. DHA1 family. Polyamines/proton antiporter (TC 2.A.1.2.16) subfamily.</text>
</comment>
<comment type="caution">
    <text evidence="11">The sequence shown here is derived from an EMBL/GenBank/DDBJ whole genome shotgun (WGS) entry which is preliminary data.</text>
</comment>
<keyword evidence="6 9" id="KW-0472">Membrane</keyword>
<keyword evidence="4 9" id="KW-0812">Transmembrane</keyword>
<reference evidence="11 12" key="1">
    <citation type="submission" date="2023-08" db="EMBL/GenBank/DDBJ databases">
        <title>Black Yeasts Isolated from many extreme environments.</title>
        <authorList>
            <person name="Coleine C."/>
            <person name="Stajich J.E."/>
            <person name="Selbmann L."/>
        </authorList>
    </citation>
    <scope>NUCLEOTIDE SEQUENCE [LARGE SCALE GENOMIC DNA]</scope>
    <source>
        <strain evidence="11 12">CCFEE 5910</strain>
    </source>
</reference>
<comment type="subcellular location">
    <subcellularLocation>
        <location evidence="1">Cell membrane</location>
        <topology evidence="1">Multi-pass membrane protein</topology>
    </subcellularLocation>
</comment>
<dbReference type="AlphaFoldDB" id="A0AAN7YJI0"/>
<dbReference type="GO" id="GO:0005886">
    <property type="term" value="C:plasma membrane"/>
    <property type="evidence" value="ECO:0007669"/>
    <property type="project" value="UniProtKB-SubCell"/>
</dbReference>
<evidence type="ECO:0000256" key="8">
    <source>
        <dbReference type="SAM" id="MobiDB-lite"/>
    </source>
</evidence>
<accession>A0AAN7YJI0</accession>
<dbReference type="InterPro" id="IPR036259">
    <property type="entry name" value="MFS_trans_sf"/>
</dbReference>
<keyword evidence="5 9" id="KW-1133">Transmembrane helix</keyword>
<gene>
    <name evidence="11" type="ORF">LTR05_000580</name>
</gene>
<evidence type="ECO:0000256" key="3">
    <source>
        <dbReference type="ARBA" id="ARBA00022475"/>
    </source>
</evidence>
<feature type="domain" description="Major facilitator superfamily (MFS) profile" evidence="10">
    <location>
        <begin position="56"/>
        <end position="483"/>
    </location>
</feature>
<evidence type="ECO:0000256" key="9">
    <source>
        <dbReference type="SAM" id="Phobius"/>
    </source>
</evidence>
<evidence type="ECO:0000313" key="12">
    <source>
        <dbReference type="Proteomes" id="UP001309876"/>
    </source>
</evidence>
<dbReference type="SUPFAM" id="SSF103473">
    <property type="entry name" value="MFS general substrate transporter"/>
    <property type="match status" value="1"/>
</dbReference>
<evidence type="ECO:0000256" key="7">
    <source>
        <dbReference type="ARBA" id="ARBA00038459"/>
    </source>
</evidence>